<reference evidence="11" key="1">
    <citation type="journal article" date="2016" name="Nat. Genet.">
        <title>A high-quality carrot genome assembly provides new insights into carotenoid accumulation and asterid genome evolution.</title>
        <authorList>
            <person name="Iorizzo M."/>
            <person name="Ellison S."/>
            <person name="Senalik D."/>
            <person name="Zeng P."/>
            <person name="Satapoomin P."/>
            <person name="Huang J."/>
            <person name="Bowman M."/>
            <person name="Iovene M."/>
            <person name="Sanseverino W."/>
            <person name="Cavagnaro P."/>
            <person name="Yildiz M."/>
            <person name="Macko-Podgorni A."/>
            <person name="Moranska E."/>
            <person name="Grzebelus E."/>
            <person name="Grzebelus D."/>
            <person name="Ashrafi H."/>
            <person name="Zheng Z."/>
            <person name="Cheng S."/>
            <person name="Spooner D."/>
            <person name="Van Deynze A."/>
            <person name="Simon P."/>
        </authorList>
    </citation>
    <scope>NUCLEOTIDE SEQUENCE [LARGE SCALE GENOMIC DNA]</scope>
    <source>
        <tissue evidence="11">Leaf</tissue>
    </source>
</reference>
<dbReference type="InterPro" id="IPR008972">
    <property type="entry name" value="Cupredoxin"/>
</dbReference>
<evidence type="ECO:0000256" key="6">
    <source>
        <dbReference type="SAM" id="Phobius"/>
    </source>
</evidence>
<feature type="domain" description="Glycosyl hydrolase family 32 C-terminal" evidence="10">
    <location>
        <begin position="427"/>
        <end position="604"/>
    </location>
</feature>
<name>A0A165XBQ4_DAUCS</name>
<dbReference type="Pfam" id="PF00251">
    <property type="entry name" value="Glyco_hydro_32N"/>
    <property type="match status" value="1"/>
</dbReference>
<dbReference type="AlphaFoldDB" id="A0A165XBQ4"/>
<feature type="domain" description="Plastocyanin-like" evidence="8">
    <location>
        <begin position="720"/>
        <end position="873"/>
    </location>
</feature>
<dbReference type="CDD" id="cd18624">
    <property type="entry name" value="GH32_Fruct1-like"/>
    <property type="match status" value="1"/>
</dbReference>
<dbReference type="GO" id="GO:0005975">
    <property type="term" value="P:carbohydrate metabolic process"/>
    <property type="evidence" value="ECO:0007669"/>
    <property type="project" value="InterPro"/>
</dbReference>
<dbReference type="Pfam" id="PF08244">
    <property type="entry name" value="Glyco_hydro_32C"/>
    <property type="match status" value="1"/>
</dbReference>
<dbReference type="SMART" id="SM00640">
    <property type="entry name" value="Glyco_32"/>
    <property type="match status" value="1"/>
</dbReference>
<dbReference type="InterPro" id="IPR011707">
    <property type="entry name" value="Cu-oxidase-like_N"/>
</dbReference>
<dbReference type="InterPro" id="IPR013320">
    <property type="entry name" value="ConA-like_dom_sf"/>
</dbReference>
<dbReference type="SUPFAM" id="SSF49503">
    <property type="entry name" value="Cupredoxins"/>
    <property type="match status" value="2"/>
</dbReference>
<feature type="transmembrane region" description="Helical" evidence="6">
    <location>
        <begin position="30"/>
        <end position="47"/>
    </location>
</feature>
<evidence type="ECO:0000259" key="9">
    <source>
        <dbReference type="Pfam" id="PF07732"/>
    </source>
</evidence>
<dbReference type="GO" id="GO:0005507">
    <property type="term" value="F:copper ion binding"/>
    <property type="evidence" value="ECO:0007669"/>
    <property type="project" value="InterPro"/>
</dbReference>
<evidence type="ECO:0000256" key="3">
    <source>
        <dbReference type="ARBA" id="ARBA00022801"/>
    </source>
</evidence>
<dbReference type="Gramene" id="KZM98014">
    <property type="protein sequence ID" value="KZM98014"/>
    <property type="gene ID" value="DCAR_014624"/>
</dbReference>
<gene>
    <name evidence="11" type="ORF">DCAR_014624</name>
</gene>
<keyword evidence="6" id="KW-1133">Transmembrane helix</keyword>
<dbReference type="InterPro" id="IPR001117">
    <property type="entry name" value="Cu-oxidase_2nd"/>
</dbReference>
<feature type="region of interest" description="Disordered" evidence="5">
    <location>
        <begin position="1"/>
        <end position="21"/>
    </location>
</feature>
<evidence type="ECO:0008006" key="12">
    <source>
        <dbReference type="Google" id="ProtNLM"/>
    </source>
</evidence>
<evidence type="ECO:0000259" key="8">
    <source>
        <dbReference type="Pfam" id="PF00394"/>
    </source>
</evidence>
<evidence type="ECO:0000256" key="4">
    <source>
        <dbReference type="ARBA" id="ARBA00023295"/>
    </source>
</evidence>
<evidence type="ECO:0000259" key="7">
    <source>
        <dbReference type="Pfam" id="PF00251"/>
    </source>
</evidence>
<keyword evidence="3" id="KW-0378">Hydrolase</keyword>
<dbReference type="EMBL" id="LNRQ01000004">
    <property type="protein sequence ID" value="KZM98014.1"/>
    <property type="molecule type" value="Genomic_DNA"/>
</dbReference>
<dbReference type="SUPFAM" id="SSF75005">
    <property type="entry name" value="Arabinanase/levansucrase/invertase"/>
    <property type="match status" value="1"/>
</dbReference>
<dbReference type="Gene3D" id="2.115.10.20">
    <property type="entry name" value="Glycosyl hydrolase domain, family 43"/>
    <property type="match status" value="1"/>
</dbReference>
<dbReference type="Gene3D" id="2.60.40.420">
    <property type="entry name" value="Cupredoxins - blue copper proteins"/>
    <property type="match status" value="1"/>
</dbReference>
<keyword evidence="4" id="KW-0326">Glycosidase</keyword>
<dbReference type="InterPro" id="IPR023296">
    <property type="entry name" value="Glyco_hydro_beta-prop_sf"/>
</dbReference>
<evidence type="ECO:0000256" key="1">
    <source>
        <dbReference type="ARBA" id="ARBA00009902"/>
    </source>
</evidence>
<dbReference type="FunFam" id="2.115.10.20:FF:000001">
    <property type="entry name" value="Beta-fructofuranosidase, insoluble isoenzyme CWINV1"/>
    <property type="match status" value="1"/>
</dbReference>
<feature type="domain" description="Glycosyl hydrolase family 32 N-terminal" evidence="7">
    <location>
        <begin position="110"/>
        <end position="424"/>
    </location>
</feature>
<dbReference type="Gene3D" id="2.60.120.560">
    <property type="entry name" value="Exo-inulinase, domain 1"/>
    <property type="match status" value="1"/>
</dbReference>
<comment type="similarity">
    <text evidence="1">Belongs to the glycosyl hydrolase 32 family.</text>
</comment>
<comment type="similarity">
    <text evidence="2">Belongs to the multicopper oxidase family.</text>
</comment>
<dbReference type="FunFam" id="2.60.40.420:FF:000012">
    <property type="entry name" value="Monocopper oxidase-like protein"/>
    <property type="match status" value="1"/>
</dbReference>
<dbReference type="InterPro" id="IPR001362">
    <property type="entry name" value="Glyco_hydro_32"/>
</dbReference>
<feature type="domain" description="Plastocyanin-like" evidence="9">
    <location>
        <begin position="606"/>
        <end position="707"/>
    </location>
</feature>
<dbReference type="InterPro" id="IPR050551">
    <property type="entry name" value="Fructan_Metab_Enzymes"/>
</dbReference>
<dbReference type="GO" id="GO:0004553">
    <property type="term" value="F:hydrolase activity, hydrolyzing O-glycosyl compounds"/>
    <property type="evidence" value="ECO:0007669"/>
    <property type="project" value="InterPro"/>
</dbReference>
<proteinExistence type="inferred from homology"/>
<accession>A0A165XBQ4</accession>
<evidence type="ECO:0000259" key="10">
    <source>
        <dbReference type="Pfam" id="PF08244"/>
    </source>
</evidence>
<protein>
    <recommendedName>
        <fullName evidence="12">Beta-fructofuranosidase</fullName>
    </recommendedName>
</protein>
<dbReference type="STRING" id="79200.A0A165XBQ4"/>
<evidence type="ECO:0000256" key="2">
    <source>
        <dbReference type="ARBA" id="ARBA00010609"/>
    </source>
</evidence>
<dbReference type="InterPro" id="IPR013189">
    <property type="entry name" value="Glyco_hydro_32_C"/>
</dbReference>
<organism evidence="11">
    <name type="scientific">Daucus carota subsp. sativus</name>
    <name type="common">Carrot</name>
    <dbReference type="NCBI Taxonomy" id="79200"/>
    <lineage>
        <taxon>Eukaryota</taxon>
        <taxon>Viridiplantae</taxon>
        <taxon>Streptophyta</taxon>
        <taxon>Embryophyta</taxon>
        <taxon>Tracheophyta</taxon>
        <taxon>Spermatophyta</taxon>
        <taxon>Magnoliopsida</taxon>
        <taxon>eudicotyledons</taxon>
        <taxon>Gunneridae</taxon>
        <taxon>Pentapetalae</taxon>
        <taxon>asterids</taxon>
        <taxon>campanulids</taxon>
        <taxon>Apiales</taxon>
        <taxon>Apiaceae</taxon>
        <taxon>Apioideae</taxon>
        <taxon>Scandiceae</taxon>
        <taxon>Daucinae</taxon>
        <taxon>Daucus</taxon>
        <taxon>Daucus sect. Daucus</taxon>
    </lineage>
</organism>
<evidence type="ECO:0000313" key="11">
    <source>
        <dbReference type="EMBL" id="KZM98014.1"/>
    </source>
</evidence>
<dbReference type="SUPFAM" id="SSF49899">
    <property type="entry name" value="Concanavalin A-like lectins/glucanases"/>
    <property type="match status" value="1"/>
</dbReference>
<dbReference type="InterPro" id="IPR013148">
    <property type="entry name" value="Glyco_hydro_32_N"/>
</dbReference>
<evidence type="ECO:0000256" key="5">
    <source>
        <dbReference type="SAM" id="MobiDB-lite"/>
    </source>
</evidence>
<feature type="compositionally biased region" description="Polar residues" evidence="5">
    <location>
        <begin position="1"/>
        <end position="12"/>
    </location>
</feature>
<dbReference type="PANTHER" id="PTHR31953">
    <property type="entry name" value="BETA-FRUCTOFURANOSIDASE, INSOLUBLE ISOENZYME CWINV1-RELATED"/>
    <property type="match status" value="1"/>
</dbReference>
<sequence length="938" mass="104549">MDATIPSNSPLQDQAKRENSPAGLRRPIKGLFYILIVSSLILLVSIIQGPKSVSDGDADDHVLIKLYSSLKAMLPEHLEQRVEDVEVLDEKAKAYPWSNEMLSWQRTSYHFQPQKNWMNGPLFHLGWYHFFYQYGPNSAVWGNITWGHAVSKDLINWFHLPIAMVPDHWFDSEGVWTGSATILPDGQIIMLYTGGAADGAQLQNLAYPLNLSDPLLLEWVKYPGNPVIVPPPGMKDFRDPSTAWLGPDKKWRITIGSLVNNNTGIALVYKTTDFKTFELLDGLLHEIPGTGMWECIDFYPVSLTTKDGLDISAYGPGVKHVLKVSMAVGMEDYYAIGTYDPINDKWTPDDPKADVGIGHRVDDGKFYASKTFYDQKKKRRITWAWIPESDSESSDLLKGWASLQAIPRTVVFDTKTRTNLLQWPVEEVESLRSESYDFGNLKLEPGSVLPLNIGSATQLDIVATFEIDNEALQSTVEASVDYKCSTSGGAGSRGVFGPFGILVLADELFSELTPIYFYISKEPNGNAKTHFCADQSRSSKASDVAKPIYGSDVPVLHDENFLMRILVDHSIVESFAQGGRRVITSRVYPTKAINREAKLFVFNNATGVIAVNGMFPGPVINVTTNYDVTLNVHNRLNENLLMTWPGVHMRHTSWQDGVLGTNCPIQSGLNWTYNFQVKDQIGSFFYFPSLNLQRASGGFGAFIIMHRSVVNPPFRDPDGDVVVMIGDWYNRDHKALRADLDSGKVLGVPDGVLINGKGPYRYNPTLVPKGISYETINVDPGRTYRVHVHNVGISTCLNFRIQNHVLLLVETEGFYVTKRTFTSLDIHVGQSYTFLVTMDQNARSDYYIVASARFVNQSLWQRVTGVAILHYSKSKQKAAGPLPDPPNVAFDKSFVLNQALSIRPRKPSFTSTISSSNGGSKLFLLLLPVFSAFIAALL</sequence>
<keyword evidence="6" id="KW-0472">Membrane</keyword>
<dbReference type="Pfam" id="PF07732">
    <property type="entry name" value="Cu-oxidase_3"/>
    <property type="match status" value="1"/>
</dbReference>
<comment type="caution">
    <text evidence="11">The sequence shown here is derived from an EMBL/GenBank/DDBJ whole genome shotgun (WGS) entry which is preliminary data.</text>
</comment>
<keyword evidence="6" id="KW-0812">Transmembrane</keyword>
<dbReference type="Pfam" id="PF00394">
    <property type="entry name" value="Cu-oxidase"/>
    <property type="match status" value="1"/>
</dbReference>